<evidence type="ECO:0000256" key="1">
    <source>
        <dbReference type="ARBA" id="ARBA00004245"/>
    </source>
</evidence>
<comment type="subcellular location">
    <subcellularLocation>
        <location evidence="1">Cytoplasm</location>
        <location evidence="1">Cytoskeleton</location>
    </subcellularLocation>
</comment>
<dbReference type="FunFam" id="3.40.850.10:FF:000047">
    <property type="entry name" value="Kinesin family protein"/>
    <property type="match status" value="1"/>
</dbReference>
<keyword evidence="9" id="KW-0206">Cytoskeleton</keyword>
<dbReference type="InterPro" id="IPR019821">
    <property type="entry name" value="Kinesin_motor_CS"/>
</dbReference>
<dbReference type="SUPFAM" id="SSF49879">
    <property type="entry name" value="SMAD/FHA domain"/>
    <property type="match status" value="1"/>
</dbReference>
<dbReference type="InterPro" id="IPR036961">
    <property type="entry name" value="Kinesin_motor_dom_sf"/>
</dbReference>
<dbReference type="PRINTS" id="PR00380">
    <property type="entry name" value="KINESINHEAVY"/>
</dbReference>
<evidence type="ECO:0000256" key="9">
    <source>
        <dbReference type="ARBA" id="ARBA00023212"/>
    </source>
</evidence>
<evidence type="ECO:0000256" key="7">
    <source>
        <dbReference type="ARBA" id="ARBA00023054"/>
    </source>
</evidence>
<comment type="caution">
    <text evidence="10">Lacks conserved residue(s) required for the propagation of feature annotation.</text>
</comment>
<evidence type="ECO:0000256" key="2">
    <source>
        <dbReference type="ARBA" id="ARBA00022448"/>
    </source>
</evidence>
<dbReference type="GO" id="GO:0047496">
    <property type="term" value="P:vesicle transport along microtubule"/>
    <property type="evidence" value="ECO:0007669"/>
    <property type="project" value="UniProtKB-ARBA"/>
</dbReference>
<feature type="coiled-coil region" evidence="11">
    <location>
        <begin position="762"/>
        <end position="789"/>
    </location>
</feature>
<dbReference type="SMART" id="SM00240">
    <property type="entry name" value="FHA"/>
    <property type="match status" value="1"/>
</dbReference>
<dbReference type="PANTHER" id="PTHR47117">
    <property type="entry name" value="STAR-RELATED LIPID TRANSFER PROTEIN 9"/>
    <property type="match status" value="1"/>
</dbReference>
<dbReference type="InParanoid" id="A0A1Y2AFY3"/>
<dbReference type="Proteomes" id="UP000193986">
    <property type="component" value="Unassembled WGS sequence"/>
</dbReference>
<dbReference type="GO" id="GO:0008574">
    <property type="term" value="F:plus-end-directed microtubule motor activity"/>
    <property type="evidence" value="ECO:0007669"/>
    <property type="project" value="UniProtKB-ARBA"/>
</dbReference>
<gene>
    <name evidence="14" type="ORF">BCR39DRAFT_562830</name>
</gene>
<dbReference type="AlphaFoldDB" id="A0A1Y2AFY3"/>
<dbReference type="STRING" id="71784.A0A1Y2AFY3"/>
<dbReference type="Pfam" id="PF00498">
    <property type="entry name" value="FHA"/>
    <property type="match status" value="1"/>
</dbReference>
<comment type="similarity">
    <text evidence="10">Belongs to the TRAFAC class myosin-kinesin ATPase superfamily. Kinesin family.</text>
</comment>
<feature type="region of interest" description="Disordered" evidence="12">
    <location>
        <begin position="1114"/>
        <end position="1141"/>
    </location>
</feature>
<keyword evidence="6" id="KW-0067">ATP-binding</keyword>
<evidence type="ECO:0000313" key="14">
    <source>
        <dbReference type="EMBL" id="ORY20865.1"/>
    </source>
</evidence>
<reference evidence="14 15" key="1">
    <citation type="submission" date="2016-07" db="EMBL/GenBank/DDBJ databases">
        <title>Pervasive Adenine N6-methylation of Active Genes in Fungi.</title>
        <authorList>
            <consortium name="DOE Joint Genome Institute"/>
            <person name="Mondo S.J."/>
            <person name="Dannebaum R.O."/>
            <person name="Kuo R.C."/>
            <person name="Labutti K."/>
            <person name="Haridas S."/>
            <person name="Kuo A."/>
            <person name="Salamov A."/>
            <person name="Ahrendt S.R."/>
            <person name="Lipzen A."/>
            <person name="Sullivan W."/>
            <person name="Andreopoulos W.B."/>
            <person name="Clum A."/>
            <person name="Lindquist E."/>
            <person name="Daum C."/>
            <person name="Ramamoorthy G.K."/>
            <person name="Gryganskyi A."/>
            <person name="Culley D."/>
            <person name="Magnuson J.K."/>
            <person name="James T.Y."/>
            <person name="O'Malley M.A."/>
            <person name="Stajich J.E."/>
            <person name="Spatafora J.W."/>
            <person name="Visel A."/>
            <person name="Grigoriev I.V."/>
        </authorList>
    </citation>
    <scope>NUCLEOTIDE SEQUENCE [LARGE SCALE GENOMIC DNA]</scope>
    <source>
        <strain evidence="14 15">68-887.2</strain>
    </source>
</reference>
<dbReference type="Gene3D" id="2.60.200.20">
    <property type="match status" value="1"/>
</dbReference>
<dbReference type="SUPFAM" id="SSF52540">
    <property type="entry name" value="P-loop containing nucleoside triphosphate hydrolases"/>
    <property type="match status" value="1"/>
</dbReference>
<organism evidence="14 15">
    <name type="scientific">Naematelia encephala</name>
    <dbReference type="NCBI Taxonomy" id="71784"/>
    <lineage>
        <taxon>Eukaryota</taxon>
        <taxon>Fungi</taxon>
        <taxon>Dikarya</taxon>
        <taxon>Basidiomycota</taxon>
        <taxon>Agaricomycotina</taxon>
        <taxon>Tremellomycetes</taxon>
        <taxon>Tremellales</taxon>
        <taxon>Naemateliaceae</taxon>
        <taxon>Naematelia</taxon>
    </lineage>
</organism>
<dbReference type="Gene3D" id="6.10.250.2520">
    <property type="match status" value="1"/>
</dbReference>
<proteinExistence type="inferred from homology"/>
<name>A0A1Y2AFY3_9TREE</name>
<dbReference type="EMBL" id="MCFC01000123">
    <property type="protein sequence ID" value="ORY20865.1"/>
    <property type="molecule type" value="Genomic_DNA"/>
</dbReference>
<dbReference type="SMART" id="SM00129">
    <property type="entry name" value="KISc"/>
    <property type="match status" value="1"/>
</dbReference>
<evidence type="ECO:0000256" key="5">
    <source>
        <dbReference type="ARBA" id="ARBA00022741"/>
    </source>
</evidence>
<evidence type="ECO:0000256" key="8">
    <source>
        <dbReference type="ARBA" id="ARBA00023175"/>
    </source>
</evidence>
<dbReference type="CDD" id="cd22705">
    <property type="entry name" value="FHA_KIF1"/>
    <property type="match status" value="1"/>
</dbReference>
<dbReference type="GO" id="GO:0005546">
    <property type="term" value="F:phosphatidylinositol-4,5-bisphosphate binding"/>
    <property type="evidence" value="ECO:0007669"/>
    <property type="project" value="UniProtKB-ARBA"/>
</dbReference>
<evidence type="ECO:0000256" key="3">
    <source>
        <dbReference type="ARBA" id="ARBA00022490"/>
    </source>
</evidence>
<dbReference type="Pfam" id="PF00225">
    <property type="entry name" value="Kinesin"/>
    <property type="match status" value="1"/>
</dbReference>
<dbReference type="GO" id="GO:0016787">
    <property type="term" value="F:hydrolase activity"/>
    <property type="evidence" value="ECO:0007669"/>
    <property type="project" value="UniProtKB-KW"/>
</dbReference>
<dbReference type="Gene3D" id="3.40.850.10">
    <property type="entry name" value="Kinesin motor domain"/>
    <property type="match status" value="1"/>
</dbReference>
<dbReference type="GO" id="GO:0008017">
    <property type="term" value="F:microtubule binding"/>
    <property type="evidence" value="ECO:0007669"/>
    <property type="project" value="InterPro"/>
</dbReference>
<dbReference type="InterPro" id="IPR001752">
    <property type="entry name" value="Kinesin_motor_dom"/>
</dbReference>
<evidence type="ECO:0000259" key="13">
    <source>
        <dbReference type="PROSITE" id="PS50067"/>
    </source>
</evidence>
<dbReference type="Pfam" id="PF12473">
    <property type="entry name" value="DUF3694"/>
    <property type="match status" value="1"/>
</dbReference>
<dbReference type="InterPro" id="IPR008984">
    <property type="entry name" value="SMAD_FHA_dom_sf"/>
</dbReference>
<dbReference type="InterPro" id="IPR032405">
    <property type="entry name" value="Kinesin_assoc"/>
</dbReference>
<dbReference type="GO" id="GO:0005874">
    <property type="term" value="C:microtubule"/>
    <property type="evidence" value="ECO:0007669"/>
    <property type="project" value="UniProtKB-KW"/>
</dbReference>
<dbReference type="GO" id="GO:0005524">
    <property type="term" value="F:ATP binding"/>
    <property type="evidence" value="ECO:0007669"/>
    <property type="project" value="UniProtKB-KW"/>
</dbReference>
<evidence type="ECO:0000256" key="6">
    <source>
        <dbReference type="ARBA" id="ARBA00022840"/>
    </source>
</evidence>
<keyword evidence="2" id="KW-0813">Transport</keyword>
<keyword evidence="5" id="KW-0547">Nucleotide-binding</keyword>
<evidence type="ECO:0000313" key="15">
    <source>
        <dbReference type="Proteomes" id="UP000193986"/>
    </source>
</evidence>
<keyword evidence="3" id="KW-0963">Cytoplasm</keyword>
<dbReference type="PROSITE" id="PS50067">
    <property type="entry name" value="KINESIN_MOTOR_2"/>
    <property type="match status" value="1"/>
</dbReference>
<keyword evidence="7 11" id="KW-0175">Coiled coil</keyword>
<dbReference type="OrthoDB" id="3176171at2759"/>
<evidence type="ECO:0000256" key="12">
    <source>
        <dbReference type="SAM" id="MobiDB-lite"/>
    </source>
</evidence>
<comment type="caution">
    <text evidence="14">The sequence shown here is derived from an EMBL/GenBank/DDBJ whole genome shotgun (WGS) entry which is preliminary data.</text>
</comment>
<evidence type="ECO:0000256" key="11">
    <source>
        <dbReference type="SAM" id="Coils"/>
    </source>
</evidence>
<dbReference type="InterPro" id="IPR027417">
    <property type="entry name" value="P-loop_NTPase"/>
</dbReference>
<accession>A0A1Y2AFY3</accession>
<dbReference type="InterPro" id="IPR000253">
    <property type="entry name" value="FHA_dom"/>
</dbReference>
<evidence type="ECO:0000256" key="4">
    <source>
        <dbReference type="ARBA" id="ARBA00022701"/>
    </source>
</evidence>
<dbReference type="PROSITE" id="PS00411">
    <property type="entry name" value="KINESIN_MOTOR_1"/>
    <property type="match status" value="1"/>
</dbReference>
<keyword evidence="15" id="KW-1185">Reference proteome</keyword>
<dbReference type="InterPro" id="IPR022164">
    <property type="entry name" value="Kinesin-like"/>
</dbReference>
<keyword evidence="8" id="KW-0505">Motor protein</keyword>
<keyword evidence="14" id="KW-0378">Hydrolase</keyword>
<evidence type="ECO:0000256" key="10">
    <source>
        <dbReference type="PROSITE-ProRule" id="PRU00283"/>
    </source>
</evidence>
<dbReference type="CDD" id="cd01365">
    <property type="entry name" value="KISc_KIF1A_KIF1B"/>
    <property type="match status" value="1"/>
</dbReference>
<dbReference type="Pfam" id="PF16183">
    <property type="entry name" value="Kinesin_assoc"/>
    <property type="match status" value="1"/>
</dbReference>
<protein>
    <submittedName>
        <fullName evidence="14">p-loop containing nucleoside triphosphate hydrolase protein</fullName>
    </submittedName>
</protein>
<sequence length="1237" mass="136321">MSGGNIKVVVRCRPLNTRGWFIFLPAKAESTGADAGVILELARGAKGLIRMEGQQTILQPPEIVAGSSRATEKRTMTFSFDKSYWSAGPRDEPNYASQQTLYEDLGVELLDHSFEGFNTCIFAYGQTDSMMGYGADKGIIPLTTSELFRRVEERSTKEANLSYTVEVSYIEIYNEKVRDLLNPKNKGNLRVREHPSLGPYVEDLSRLVVEDYGQMITLMDEGNKARTVASTNMNETSSRSHAVFTLILTQKRHDPQTNMTGEKVSKISLVDLAGSERQASTGATGTRLREGANINKSLTTLGIVIAALAQASAETKGRKKKDDFVPYRDSVLTWLLKESLGGNSKTAMIAAISPADYEETLSTLRYADAAKKIKTHAVVNEDPNAKLIRELKEELEILRSRVASSGGIDEADFDPSIPPETQIVTYKTKDGEIRKVTKLELQDQLEASEKLMEGLNLTWEQKMAKTQAIHVEREKALEELGISVDKGIVGVHAPQKHPSLVNLNEDPLMSECLVYQLKPGATIAGSPDGDTAHIRLSGSHILPEHCIFTNEDGVVSVEAMPDARTFVNGKRVPPKMPVKLLNGFRVILGDFHVFRYNDPAAVRAERQKMRESKSMDNFPSLEITGSRPDSPARVGDGDLMDWSAARREVADIEKLGDQDLDRLFDDIIKVRTQRKRPESRPDLAAELESRFITTSQTEDSLDTYANPWAPAQGTTMTSISINTPVLLESDRLEPVIASERTVPEPDLEVTYDPKAEDAALEQQHMTKQLKTLAQEVKRMRSQAAAAKALEDVTFEPAAWTARELRLVRHAVDKWRNLRSYKIAEEILTLAVSVREANVNAREMKKPVSYNLLVVNGEAASSTSALDNLTGIVEFENVSSPAGLTGGPCTLIKVIDYPAKAVYCWDLPRFQQQLSKMRHVRTLASKPAYSQHFRVDATFSDDPPPSLSFVGSARAPLRLLANQLSYTVTVPIMCSYTMEAIGSCRVDFKCSVPSSSGVATPESGGYPLLSPITPGSRLAFSLSVDAVKGLSSVDFAAVHAQTRLSSLVGPDIASEDTFTSALIDLTKSSVAHLSLKRSVTVNVTPEIISHLRDSYVSIDLFARVRPEYLERLERFDRSRETSPSSARPSTPPRPAEDKPGMRRCETEFVGTEYHDILASIQILELSSNGDYLPAEVLDEKFQLHQGVQRRLDITLTHSSGKSLPWLKLDHVSTSGLRAVGKAGDVTSTSNTEPTVPPL</sequence>
<feature type="domain" description="Kinesin motor" evidence="13">
    <location>
        <begin position="5"/>
        <end position="373"/>
    </location>
</feature>
<keyword evidence="4" id="KW-0493">Microtubule</keyword>